<protein>
    <submittedName>
        <fullName evidence="6">T9SS type A sorting domain-containing protein</fullName>
    </submittedName>
</protein>
<reference evidence="6" key="1">
    <citation type="submission" date="2020-09" db="EMBL/GenBank/DDBJ databases">
        <title>Taishania pollutisoli gen. nov., sp. nov., Isolated from Tetrabromobisphenol A-Contaminated Soil.</title>
        <authorList>
            <person name="Chen Q."/>
        </authorList>
    </citation>
    <scope>NUCLEOTIDE SEQUENCE</scope>
    <source>
        <strain evidence="6">CZZ-1</strain>
    </source>
</reference>
<dbReference type="RefSeq" id="WP_216714037.1">
    <property type="nucleotide sequence ID" value="NZ_JACVEL010000004.1"/>
</dbReference>
<dbReference type="NCBIfam" id="TIGR04183">
    <property type="entry name" value="Por_Secre_tail"/>
    <property type="match status" value="1"/>
</dbReference>
<dbReference type="InterPro" id="IPR026444">
    <property type="entry name" value="Secre_tail"/>
</dbReference>
<dbReference type="GO" id="GO:0016715">
    <property type="term" value="F:oxidoreductase activity, acting on paired donors, with incorporation or reduction of molecular oxygen, reduced ascorbate as one donor, and incorporation of one atom of oxygen"/>
    <property type="evidence" value="ECO:0007669"/>
    <property type="project" value="InterPro"/>
</dbReference>
<evidence type="ECO:0000259" key="5">
    <source>
        <dbReference type="Pfam" id="PF18962"/>
    </source>
</evidence>
<dbReference type="InterPro" id="IPR014784">
    <property type="entry name" value="Cu2_ascorb_mOase-like_C"/>
</dbReference>
<accession>A0A8J6PEH7</accession>
<dbReference type="InterPro" id="IPR008977">
    <property type="entry name" value="PHM/PNGase_F_dom_sf"/>
</dbReference>
<dbReference type="InterPro" id="IPR015197">
    <property type="entry name" value="PngaseF_C"/>
</dbReference>
<sequence>MKTRIPLLLAVVAQLVCSVTFAAPGDTTHIRVHDAVDMVWYENYDRPVSFPSSNVTYSKILMHYTMGCASTGCSDWDYTTKIELRNPLGYMDSTIADIDTVSTSPLVIDTTWNVFEAKESFELARVITPYGGYMRVGSNGYTPDWQHVHTFDVTDYAPLLKGDKEIRAFYGGWSSGFSVTIDFEFIEGTPPREVLEVRNLWQTGGDGWQYQNATQFEQNRLHPLSVDFPAEMENAKLRFIPSGHGFDNNTGCAEFCERNYYLRLDGTQIGSNLMWDDKCGANPIFPQGGTWLYDRANWCPGLRAHHFDHELTGLVNPGATHNLDIDIQAINWSGTQAPVYILETQLFIYGNKSFQNDAAIEDIISPSLKDDHKRFNPICNHATVEIKNYGAQNLTSATITYSVNGNNWRSYEWTGNLAFEETEIVTLNLTEAWEWTGGMGESEFMVLIEHPNGQTDENTLNNKLTSVFKTTPMLPSSTEFQFRTNGRPAQTTWQLFDAYGALLKQNIPGMTANTLYKDTFNLEPGCYLLRIEDSGENGLSWWANNEGSGSARLRILGGSYVHTFNPDFGTAIDYYFTTGYSLNLPEEFKQQEREVLVFPNPSEGKFTLSFDWFNNEQITIEVTNLFGQVIERDTVNVNNYESVVRKYDLSDQGSGNYLIHIITADKKIIKKVTVL</sequence>
<evidence type="ECO:0000256" key="2">
    <source>
        <dbReference type="ARBA" id="ARBA00023157"/>
    </source>
</evidence>
<evidence type="ECO:0000256" key="3">
    <source>
        <dbReference type="SAM" id="SignalP"/>
    </source>
</evidence>
<keyword evidence="7" id="KW-1185">Reference proteome</keyword>
<feature type="domain" description="Secretion system C-terminal sorting" evidence="5">
    <location>
        <begin position="597"/>
        <end position="674"/>
    </location>
</feature>
<dbReference type="AlphaFoldDB" id="A0A8J6PEH7"/>
<feature type="signal peptide" evidence="3">
    <location>
        <begin position="1"/>
        <end position="22"/>
    </location>
</feature>
<keyword evidence="1 3" id="KW-0732">Signal</keyword>
<evidence type="ECO:0000259" key="4">
    <source>
        <dbReference type="Pfam" id="PF09113"/>
    </source>
</evidence>
<dbReference type="EMBL" id="JACVEL010000004">
    <property type="protein sequence ID" value="MBC9812515.1"/>
    <property type="molecule type" value="Genomic_DNA"/>
</dbReference>
<keyword evidence="2" id="KW-1015">Disulfide bond</keyword>
<feature type="domain" description="Peptide-N-glycosidase F C-terminal" evidence="4">
    <location>
        <begin position="215"/>
        <end position="337"/>
    </location>
</feature>
<name>A0A8J6PEH7_9FLAO</name>
<dbReference type="InterPro" id="IPR053251">
    <property type="entry name" value="N-glycanase"/>
</dbReference>
<evidence type="ECO:0000256" key="1">
    <source>
        <dbReference type="ARBA" id="ARBA00022729"/>
    </source>
</evidence>
<comment type="caution">
    <text evidence="6">The sequence shown here is derived from an EMBL/GenBank/DDBJ whole genome shotgun (WGS) entry which is preliminary data.</text>
</comment>
<dbReference type="Proteomes" id="UP000652681">
    <property type="component" value="Unassembled WGS sequence"/>
</dbReference>
<dbReference type="Pfam" id="PF09113">
    <property type="entry name" value="N-glycanase_C"/>
    <property type="match status" value="1"/>
</dbReference>
<proteinExistence type="predicted"/>
<evidence type="ECO:0000313" key="7">
    <source>
        <dbReference type="Proteomes" id="UP000652681"/>
    </source>
</evidence>
<dbReference type="PANTHER" id="PTHR39319">
    <property type="entry name" value="SI:DKEY-256H2.1"/>
    <property type="match status" value="1"/>
</dbReference>
<dbReference type="PANTHER" id="PTHR39319:SF1">
    <property type="entry name" value="SI:DKEY-256H2.1"/>
    <property type="match status" value="1"/>
</dbReference>
<evidence type="ECO:0000313" key="6">
    <source>
        <dbReference type="EMBL" id="MBC9812515.1"/>
    </source>
</evidence>
<dbReference type="SUPFAM" id="SSF49742">
    <property type="entry name" value="PHM/PNGase F"/>
    <property type="match status" value="1"/>
</dbReference>
<dbReference type="Gene3D" id="2.60.120.230">
    <property type="match status" value="2"/>
</dbReference>
<dbReference type="Pfam" id="PF18962">
    <property type="entry name" value="Por_Secre_tail"/>
    <property type="match status" value="1"/>
</dbReference>
<organism evidence="6 7">
    <name type="scientific">Taishania pollutisoli</name>
    <dbReference type="NCBI Taxonomy" id="2766479"/>
    <lineage>
        <taxon>Bacteria</taxon>
        <taxon>Pseudomonadati</taxon>
        <taxon>Bacteroidota</taxon>
        <taxon>Flavobacteriia</taxon>
        <taxon>Flavobacteriales</taxon>
        <taxon>Crocinitomicaceae</taxon>
        <taxon>Taishania</taxon>
    </lineage>
</organism>
<gene>
    <name evidence="6" type="ORF">H9Y05_08545</name>
</gene>
<feature type="chain" id="PRO_5035183455" evidence="3">
    <location>
        <begin position="23"/>
        <end position="675"/>
    </location>
</feature>